<dbReference type="Proteomes" id="UP000054926">
    <property type="component" value="Unassembled WGS sequence"/>
</dbReference>
<dbReference type="AlphaFoldDB" id="A0A0W0ZLQ1"/>
<dbReference type="PATRIC" id="fig|947033.5.peg.856"/>
<reference evidence="1 2" key="1">
    <citation type="submission" date="2015-11" db="EMBL/GenBank/DDBJ databases">
        <title>Genomic analysis of 38 Legionella species identifies large and diverse effector repertoires.</title>
        <authorList>
            <person name="Burstein D."/>
            <person name="Amaro F."/>
            <person name="Zusman T."/>
            <person name="Lifshitz Z."/>
            <person name="Cohen O."/>
            <person name="Gilbert J.A."/>
            <person name="Pupko T."/>
            <person name="Shuman H.A."/>
            <person name="Segal G."/>
        </authorList>
    </citation>
    <scope>NUCLEOTIDE SEQUENCE [LARGE SCALE GENOMIC DNA]</scope>
    <source>
        <strain evidence="1 2">IMVS3376</strain>
    </source>
</reference>
<dbReference type="SUPFAM" id="SSF48403">
    <property type="entry name" value="Ankyrin repeat"/>
    <property type="match status" value="1"/>
</dbReference>
<dbReference type="EMBL" id="LNYY01000016">
    <property type="protein sequence ID" value="KTD70197.1"/>
    <property type="molecule type" value="Genomic_DNA"/>
</dbReference>
<evidence type="ECO:0000313" key="1">
    <source>
        <dbReference type="EMBL" id="KTD70197.1"/>
    </source>
</evidence>
<keyword evidence="2" id="KW-1185">Reference proteome</keyword>
<protein>
    <submittedName>
        <fullName evidence="1">Uncharacterized protein</fullName>
    </submittedName>
</protein>
<dbReference type="InterPro" id="IPR036770">
    <property type="entry name" value="Ankyrin_rpt-contain_sf"/>
</dbReference>
<comment type="caution">
    <text evidence="1">The sequence shown here is derived from an EMBL/GenBank/DDBJ whole genome shotgun (WGS) entry which is preliminary data.</text>
</comment>
<dbReference type="RefSeq" id="WP_058509798.1">
    <property type="nucleotide sequence ID" value="NZ_LNYY01000016.1"/>
</dbReference>
<dbReference type="OrthoDB" id="5635382at2"/>
<name>A0A0W0ZLQ1_9GAMM</name>
<proteinExistence type="predicted"/>
<dbReference type="Gene3D" id="1.25.40.20">
    <property type="entry name" value="Ankyrin repeat-containing domain"/>
    <property type="match status" value="1"/>
</dbReference>
<accession>A0A0W0ZLQ1</accession>
<evidence type="ECO:0000313" key="2">
    <source>
        <dbReference type="Proteomes" id="UP000054926"/>
    </source>
</evidence>
<sequence length="580" mass="66834">MIEKHSFFPYLKKQKYVVIFNYIHYDGIGDFNHLLDFAKEFTPQAEKLGIKIILLVVSTAHREKLVKQRLQTILPALKAHVLELGESSGDKAIQEFSNFIQNNLELKSELSTTCSIFQISTSMAKAQKDAILSFCPSEIPVITIPEITGLRTSALNLPLSHIDPRDEMTQIDLKTQNINTRYLGLQKVPYQYGLKIRSHCLLSLMALENRNFFKHVTGLNDSAPITPEDISKMLAKTQLVPAYLQDWDSINRFLSFCIQRFQISNQEHLVIYLNNIRHNNRTGVFSVVPHILLDAEEILFLEENQFDDLIIKRKNKQYLPFMEEQLIFGSLFLFARNSNISAIEINVNGNIRRINYSPTTICNPPKVVSILTDFNLNDTDYDLLIENASDIVGVSGDNTIEKALSYNKLPFLQPNNKENFESVMRLLGHLAKLYLPIDTPNLHKDFEAFFCNKMMRLDKPECFTNLLEIDIRSLYKVWPAVVEGLRQNYNIFNQIHAIFYEPLLHYSAQTGDIALLHLIHNHFEDINFNIPNKQDETALTIAEKNNHRLFIKELQSLMQKKEESKDLRISNKNCLSNNVG</sequence>
<organism evidence="1 2">
    <name type="scientific">Legionella steelei</name>
    <dbReference type="NCBI Taxonomy" id="947033"/>
    <lineage>
        <taxon>Bacteria</taxon>
        <taxon>Pseudomonadati</taxon>
        <taxon>Pseudomonadota</taxon>
        <taxon>Gammaproteobacteria</taxon>
        <taxon>Legionellales</taxon>
        <taxon>Legionellaceae</taxon>
        <taxon>Legionella</taxon>
    </lineage>
</organism>
<gene>
    <name evidence="1" type="ORF">Lste_0801</name>
</gene>